<keyword evidence="6 11" id="KW-0274">FAD</keyword>
<dbReference type="STRING" id="329046.A0A1Y2CPP3"/>
<evidence type="ECO:0000256" key="2">
    <source>
        <dbReference type="ARBA" id="ARBA00004572"/>
    </source>
</evidence>
<proteinExistence type="inferred from homology"/>
<dbReference type="CDD" id="cd06183">
    <property type="entry name" value="cyt_b5_reduct_like"/>
    <property type="match status" value="1"/>
</dbReference>
<dbReference type="PANTHER" id="PTHR19370:SF171">
    <property type="entry name" value="NADH-CYTOCHROME B5 REDUCTASE 2"/>
    <property type="match status" value="1"/>
</dbReference>
<dbReference type="EMBL" id="MCGO01000010">
    <property type="protein sequence ID" value="ORY49000.1"/>
    <property type="molecule type" value="Genomic_DNA"/>
</dbReference>
<comment type="similarity">
    <text evidence="3 12">Belongs to the flavoprotein pyridine nucleotide cytochrome reductase family.</text>
</comment>
<dbReference type="GO" id="GO:0005741">
    <property type="term" value="C:mitochondrial outer membrane"/>
    <property type="evidence" value="ECO:0007669"/>
    <property type="project" value="UniProtKB-SubCell"/>
</dbReference>
<gene>
    <name evidence="14" type="ORF">BCR33DRAFT_847681</name>
</gene>
<evidence type="ECO:0000256" key="1">
    <source>
        <dbReference type="ARBA" id="ARBA00001974"/>
    </source>
</evidence>
<dbReference type="InterPro" id="IPR039261">
    <property type="entry name" value="FNR_nucleotide-bd"/>
</dbReference>
<dbReference type="InterPro" id="IPR008333">
    <property type="entry name" value="Cbr1-like_FAD-bd_dom"/>
</dbReference>
<dbReference type="FunFam" id="2.40.30.10:FF:000032">
    <property type="entry name" value="NADH-cytochrome b5 reductase"/>
    <property type="match status" value="1"/>
</dbReference>
<feature type="binding site" evidence="11">
    <location>
        <position position="206"/>
    </location>
    <ligand>
        <name>FAD</name>
        <dbReference type="ChEBI" id="CHEBI:57692"/>
    </ligand>
</feature>
<keyword evidence="5" id="KW-1000">Mitochondrion outer membrane</keyword>
<comment type="caution">
    <text evidence="14">The sequence shown here is derived from an EMBL/GenBank/DDBJ whole genome shotgun (WGS) entry which is preliminary data.</text>
</comment>
<feature type="binding site" evidence="11">
    <location>
        <position position="157"/>
    </location>
    <ligand>
        <name>FAD</name>
        <dbReference type="ChEBI" id="CHEBI:57692"/>
    </ligand>
</feature>
<feature type="binding site" evidence="11">
    <location>
        <position position="138"/>
    </location>
    <ligand>
        <name>FAD</name>
        <dbReference type="ChEBI" id="CHEBI:57692"/>
    </ligand>
</feature>
<dbReference type="FunFam" id="3.40.50.80:FF:000009">
    <property type="entry name" value="NADH-cytochrome b5 reductase"/>
    <property type="match status" value="1"/>
</dbReference>
<dbReference type="EC" id="1.6.2.2" evidence="12"/>
<dbReference type="PRINTS" id="PR00406">
    <property type="entry name" value="CYTB5RDTASE"/>
</dbReference>
<organism evidence="14 15">
    <name type="scientific">Rhizoclosmatium globosum</name>
    <dbReference type="NCBI Taxonomy" id="329046"/>
    <lineage>
        <taxon>Eukaryota</taxon>
        <taxon>Fungi</taxon>
        <taxon>Fungi incertae sedis</taxon>
        <taxon>Chytridiomycota</taxon>
        <taxon>Chytridiomycota incertae sedis</taxon>
        <taxon>Chytridiomycetes</taxon>
        <taxon>Chytridiales</taxon>
        <taxon>Chytriomycetaceae</taxon>
        <taxon>Rhizoclosmatium</taxon>
    </lineage>
</organism>
<evidence type="ECO:0000256" key="7">
    <source>
        <dbReference type="ARBA" id="ARBA00023002"/>
    </source>
</evidence>
<comment type="cofactor">
    <cofactor evidence="1 11 12">
        <name>FAD</name>
        <dbReference type="ChEBI" id="CHEBI:57692"/>
    </cofactor>
</comment>
<dbReference type="Pfam" id="PF00970">
    <property type="entry name" value="FAD_binding_6"/>
    <property type="match status" value="1"/>
</dbReference>
<dbReference type="Proteomes" id="UP000193642">
    <property type="component" value="Unassembled WGS sequence"/>
</dbReference>
<keyword evidence="4 11" id="KW-0285">Flavoprotein</keyword>
<evidence type="ECO:0000256" key="8">
    <source>
        <dbReference type="ARBA" id="ARBA00023027"/>
    </source>
</evidence>
<evidence type="ECO:0000259" key="13">
    <source>
        <dbReference type="PROSITE" id="PS51384"/>
    </source>
</evidence>
<dbReference type="Gene3D" id="3.40.50.80">
    <property type="entry name" value="Nucleotide-binding domain of ferredoxin-NADP reductase (FNR) module"/>
    <property type="match status" value="1"/>
</dbReference>
<protein>
    <recommendedName>
        <fullName evidence="12">NADH-cytochrome b5 reductase</fullName>
        <ecNumber evidence="12">1.6.2.2</ecNumber>
    </recommendedName>
</protein>
<comment type="subcellular location">
    <subcellularLocation>
        <location evidence="2">Mitochondrion outer membrane</location>
        <topology evidence="2">Single-pass membrane protein</topology>
    </subcellularLocation>
</comment>
<evidence type="ECO:0000256" key="6">
    <source>
        <dbReference type="ARBA" id="ARBA00022827"/>
    </source>
</evidence>
<dbReference type="Pfam" id="PF00175">
    <property type="entry name" value="NAD_binding_1"/>
    <property type="match status" value="1"/>
</dbReference>
<dbReference type="AlphaFoldDB" id="A0A1Y2CPP3"/>
<evidence type="ECO:0000256" key="12">
    <source>
        <dbReference type="RuleBase" id="RU361226"/>
    </source>
</evidence>
<accession>A0A1Y2CPP3</accession>
<reference evidence="14 15" key="1">
    <citation type="submission" date="2016-07" db="EMBL/GenBank/DDBJ databases">
        <title>Pervasive Adenine N6-methylation of Active Genes in Fungi.</title>
        <authorList>
            <consortium name="DOE Joint Genome Institute"/>
            <person name="Mondo S.J."/>
            <person name="Dannebaum R.O."/>
            <person name="Kuo R.C."/>
            <person name="Labutti K."/>
            <person name="Haridas S."/>
            <person name="Kuo A."/>
            <person name="Salamov A."/>
            <person name="Ahrendt S.R."/>
            <person name="Lipzen A."/>
            <person name="Sullivan W."/>
            <person name="Andreopoulos W.B."/>
            <person name="Clum A."/>
            <person name="Lindquist E."/>
            <person name="Daum C."/>
            <person name="Ramamoorthy G.K."/>
            <person name="Gryganskyi A."/>
            <person name="Culley D."/>
            <person name="Magnuson J.K."/>
            <person name="James T.Y."/>
            <person name="O'Malley M.A."/>
            <person name="Stajich J.E."/>
            <person name="Spatafora J.W."/>
            <person name="Visel A."/>
            <person name="Grigoriev I.V."/>
        </authorList>
    </citation>
    <scope>NUCLEOTIDE SEQUENCE [LARGE SCALE GENOMIC DNA]</scope>
    <source>
        <strain evidence="14 15">JEL800</strain>
    </source>
</reference>
<feature type="domain" description="FAD-binding FR-type" evidence="13">
    <location>
        <begin position="83"/>
        <end position="189"/>
    </location>
</feature>
<evidence type="ECO:0000256" key="11">
    <source>
        <dbReference type="PIRSR" id="PIRSR601834-1"/>
    </source>
</evidence>
<dbReference type="SUPFAM" id="SSF52343">
    <property type="entry name" value="Ferredoxin reductase-like, C-terminal NADP-linked domain"/>
    <property type="match status" value="1"/>
</dbReference>
<dbReference type="SUPFAM" id="SSF63380">
    <property type="entry name" value="Riboflavin synthase domain-like"/>
    <property type="match status" value="1"/>
</dbReference>
<name>A0A1Y2CPP3_9FUNG</name>
<dbReference type="GO" id="GO:0090524">
    <property type="term" value="F:cytochrome-b5 reductase activity, acting on NADH"/>
    <property type="evidence" value="ECO:0007669"/>
    <property type="project" value="UniProtKB-EC"/>
</dbReference>
<evidence type="ECO:0000313" key="14">
    <source>
        <dbReference type="EMBL" id="ORY49000.1"/>
    </source>
</evidence>
<dbReference type="Gene3D" id="2.40.30.10">
    <property type="entry name" value="Translation factors"/>
    <property type="match status" value="1"/>
</dbReference>
<sequence length="333" mass="36194">MLFQRGIRQIIGRRGFASPSVSAPKAGAKTGPSALTVTLAVAVPVGVYGAFYYIDGQQKLAARKAFMVAKAKEDPTPALTNPNEFKDFELVGIETLTPNTKRFVFALPEDATHLGLPTASCLVTKFTGPDGKDVIRPYTPVEDPKDGYTGKFDIIVKKYPTGVMSSHFFDLKKGDKLAMKGPIQKYKYEANKDGHIGMVAGGTGITPMLQVIQRALSNPNDETKLTLLFANVTEQDIILKSYLDDLASKHKDRLSVFYTLDKPPANWTGRTGYVTPQMLTELMPAPGQGKVFVCGPPPFVNGISGPKAKDFSQGELSGYLAKLGYAKDDVFKF</sequence>
<feature type="binding site" evidence="11">
    <location>
        <position position="137"/>
    </location>
    <ligand>
        <name>FAD</name>
        <dbReference type="ChEBI" id="CHEBI:57692"/>
    </ligand>
</feature>
<dbReference type="PANTHER" id="PTHR19370">
    <property type="entry name" value="NADH-CYTOCHROME B5 REDUCTASE"/>
    <property type="match status" value="1"/>
</dbReference>
<keyword evidence="9" id="KW-0496">Mitochondrion</keyword>
<evidence type="ECO:0000256" key="4">
    <source>
        <dbReference type="ARBA" id="ARBA00022630"/>
    </source>
</evidence>
<feature type="binding site" evidence="11">
    <location>
        <position position="164"/>
    </location>
    <ligand>
        <name>FAD</name>
        <dbReference type="ChEBI" id="CHEBI:57692"/>
    </ligand>
</feature>
<evidence type="ECO:0000313" key="15">
    <source>
        <dbReference type="Proteomes" id="UP000193642"/>
    </source>
</evidence>
<keyword evidence="8 12" id="KW-0520">NAD</keyword>
<keyword evidence="5" id="KW-0472">Membrane</keyword>
<keyword evidence="15" id="KW-1185">Reference proteome</keyword>
<dbReference type="PROSITE" id="PS51384">
    <property type="entry name" value="FAD_FR"/>
    <property type="match status" value="1"/>
</dbReference>
<feature type="binding site" evidence="11">
    <location>
        <position position="136"/>
    </location>
    <ligand>
        <name>FAD</name>
        <dbReference type="ChEBI" id="CHEBI:57692"/>
    </ligand>
</feature>
<dbReference type="InterPro" id="IPR017927">
    <property type="entry name" value="FAD-bd_FR_type"/>
</dbReference>
<dbReference type="PRINTS" id="PR00371">
    <property type="entry name" value="FPNCR"/>
</dbReference>
<evidence type="ECO:0000256" key="10">
    <source>
        <dbReference type="ARBA" id="ARBA00047682"/>
    </source>
</evidence>
<dbReference type="OrthoDB" id="432685at2759"/>
<evidence type="ECO:0000256" key="5">
    <source>
        <dbReference type="ARBA" id="ARBA00022787"/>
    </source>
</evidence>
<evidence type="ECO:0000256" key="3">
    <source>
        <dbReference type="ARBA" id="ARBA00006105"/>
    </source>
</evidence>
<keyword evidence="7 12" id="KW-0560">Oxidoreductase</keyword>
<dbReference type="InterPro" id="IPR001433">
    <property type="entry name" value="OxRdtase_FAD/NAD-bd"/>
</dbReference>
<dbReference type="InterPro" id="IPR001834">
    <property type="entry name" value="CBR-like"/>
</dbReference>
<feature type="binding site" evidence="11">
    <location>
        <position position="155"/>
    </location>
    <ligand>
        <name>FAD</name>
        <dbReference type="ChEBI" id="CHEBI:57692"/>
    </ligand>
</feature>
<dbReference type="InterPro" id="IPR017938">
    <property type="entry name" value="Riboflavin_synthase-like_b-brl"/>
</dbReference>
<dbReference type="InterPro" id="IPR001709">
    <property type="entry name" value="Flavoprot_Pyr_Nucl_cyt_Rdtase"/>
</dbReference>
<evidence type="ECO:0000256" key="9">
    <source>
        <dbReference type="ARBA" id="ARBA00023128"/>
    </source>
</evidence>
<comment type="catalytic activity">
    <reaction evidence="10 12">
        <text>2 Fe(III)-[cytochrome b5] + NADH = 2 Fe(II)-[cytochrome b5] + NAD(+) + H(+)</text>
        <dbReference type="Rhea" id="RHEA:46680"/>
        <dbReference type="Rhea" id="RHEA-COMP:10438"/>
        <dbReference type="Rhea" id="RHEA-COMP:10439"/>
        <dbReference type="ChEBI" id="CHEBI:15378"/>
        <dbReference type="ChEBI" id="CHEBI:29033"/>
        <dbReference type="ChEBI" id="CHEBI:29034"/>
        <dbReference type="ChEBI" id="CHEBI:57540"/>
        <dbReference type="ChEBI" id="CHEBI:57945"/>
        <dbReference type="EC" id="1.6.2.2"/>
    </reaction>
</comment>
<feature type="binding site" evidence="11">
    <location>
        <position position="165"/>
    </location>
    <ligand>
        <name>FAD</name>
        <dbReference type="ChEBI" id="CHEBI:57692"/>
    </ligand>
</feature>